<protein>
    <submittedName>
        <fullName evidence="2">Uncharacterized protein</fullName>
    </submittedName>
</protein>
<proteinExistence type="predicted"/>
<dbReference type="OrthoDB" id="2316992at2"/>
<evidence type="ECO:0000313" key="3">
    <source>
        <dbReference type="Proteomes" id="UP000321569"/>
    </source>
</evidence>
<gene>
    <name evidence="2" type="ORF">LRA02_11470</name>
</gene>
<keyword evidence="1" id="KW-0472">Membrane</keyword>
<evidence type="ECO:0000313" key="2">
    <source>
        <dbReference type="EMBL" id="GEP72279.1"/>
    </source>
</evidence>
<dbReference type="EMBL" id="BKAM01000013">
    <property type="protein sequence ID" value="GEP72279.1"/>
    <property type="molecule type" value="Genomic_DNA"/>
</dbReference>
<keyword evidence="1" id="KW-0812">Transmembrane</keyword>
<feature type="transmembrane region" description="Helical" evidence="1">
    <location>
        <begin position="7"/>
        <end position="24"/>
    </location>
</feature>
<feature type="transmembrane region" description="Helical" evidence="1">
    <location>
        <begin position="73"/>
        <end position="90"/>
    </location>
</feature>
<keyword evidence="1" id="KW-1133">Transmembrane helix</keyword>
<reference evidence="2 3" key="1">
    <citation type="submission" date="2019-07" db="EMBL/GenBank/DDBJ databases">
        <title>Whole genome shotgun sequence of Lactobacillus rapi NBRC 109618.</title>
        <authorList>
            <person name="Hosoyama A."/>
            <person name="Uohara A."/>
            <person name="Ohji S."/>
            <person name="Ichikawa N."/>
        </authorList>
    </citation>
    <scope>NUCLEOTIDE SEQUENCE [LARGE SCALE GENOMIC DNA]</scope>
    <source>
        <strain evidence="2 3">NBRC 109618</strain>
    </source>
</reference>
<sequence length="127" mass="14536">MIVAFKYSLLNNIPEFLIFALIMIQQLTPVPLHIMLILLLITGLLWGVYSIIFKRWFNQHPEYNPANRQLTKLGYVILGFGLIGAALLFFGTQLAAYLPTIIVLIMTFLLKDVFTTTNWVRVRQGGH</sequence>
<accession>A0A512PM50</accession>
<feature type="transmembrane region" description="Helical" evidence="1">
    <location>
        <begin position="30"/>
        <end position="52"/>
    </location>
</feature>
<evidence type="ECO:0000256" key="1">
    <source>
        <dbReference type="SAM" id="Phobius"/>
    </source>
</evidence>
<dbReference type="Proteomes" id="UP000321569">
    <property type="component" value="Unassembled WGS sequence"/>
</dbReference>
<organism evidence="2 3">
    <name type="scientific">Lentilactobacillus rapi</name>
    <dbReference type="NCBI Taxonomy" id="481723"/>
    <lineage>
        <taxon>Bacteria</taxon>
        <taxon>Bacillati</taxon>
        <taxon>Bacillota</taxon>
        <taxon>Bacilli</taxon>
        <taxon>Lactobacillales</taxon>
        <taxon>Lactobacillaceae</taxon>
        <taxon>Lentilactobacillus</taxon>
    </lineage>
</organism>
<feature type="transmembrane region" description="Helical" evidence="1">
    <location>
        <begin position="96"/>
        <end position="114"/>
    </location>
</feature>
<dbReference type="STRING" id="1423795.FD12_GL002304"/>
<name>A0A512PM50_9LACO</name>
<dbReference type="RefSeq" id="WP_056982190.1">
    <property type="nucleotide sequence ID" value="NZ_BKAM01000013.1"/>
</dbReference>
<dbReference type="AlphaFoldDB" id="A0A512PM50"/>
<comment type="caution">
    <text evidence="2">The sequence shown here is derived from an EMBL/GenBank/DDBJ whole genome shotgun (WGS) entry which is preliminary data.</text>
</comment>